<keyword evidence="3" id="KW-1185">Reference proteome</keyword>
<gene>
    <name evidence="2" type="ORF">JQS43_17190</name>
</gene>
<dbReference type="InterPro" id="IPR007995">
    <property type="entry name" value="DUF742"/>
</dbReference>
<proteinExistence type="predicted"/>
<dbReference type="PANTHER" id="PTHR36221">
    <property type="entry name" value="DUF742 DOMAIN-CONTAINING PROTEIN"/>
    <property type="match status" value="1"/>
</dbReference>
<dbReference type="PANTHER" id="PTHR36221:SF1">
    <property type="entry name" value="DUF742 DOMAIN-CONTAINING PROTEIN"/>
    <property type="match status" value="1"/>
</dbReference>
<evidence type="ECO:0000313" key="2">
    <source>
        <dbReference type="EMBL" id="QSB17385.1"/>
    </source>
</evidence>
<evidence type="ECO:0000256" key="1">
    <source>
        <dbReference type="SAM" id="MobiDB-lite"/>
    </source>
</evidence>
<dbReference type="AlphaFoldDB" id="A0A895YN48"/>
<protein>
    <submittedName>
        <fullName evidence="2">DUF742 domain-containing protein</fullName>
    </submittedName>
</protein>
<dbReference type="Proteomes" id="UP000662857">
    <property type="component" value="Chromosome"/>
</dbReference>
<evidence type="ECO:0000313" key="3">
    <source>
        <dbReference type="Proteomes" id="UP000662857"/>
    </source>
</evidence>
<sequence length="146" mass="15508">MRPYLDPGGDAEEAPPAPRDEPAAPTQVPDAQLPRLRPFVLTGGRVPTIDPELGIETQVTAVRTLPPWAAPVATLAPELQAILSLCTEPLSVAEISAQVPLHLGVTKVLVSDLRATGHLDIHAQDVADPHDPDLILRVIRGLRAIA</sequence>
<organism evidence="2 3">
    <name type="scientific">Natronosporangium hydrolyticum</name>
    <dbReference type="NCBI Taxonomy" id="2811111"/>
    <lineage>
        <taxon>Bacteria</taxon>
        <taxon>Bacillati</taxon>
        <taxon>Actinomycetota</taxon>
        <taxon>Actinomycetes</taxon>
        <taxon>Micromonosporales</taxon>
        <taxon>Micromonosporaceae</taxon>
        <taxon>Natronosporangium</taxon>
    </lineage>
</organism>
<reference evidence="2" key="1">
    <citation type="submission" date="2021-02" db="EMBL/GenBank/DDBJ databases">
        <title>Natrosporangium hydrolyticum gen. nov., sp. nov, a haloalkaliphilic actinobacterium from a soda solonchak soil.</title>
        <authorList>
            <person name="Sorokin D.Y."/>
            <person name="Khijniak T.V."/>
            <person name="Zakharycheva A.P."/>
            <person name="Boueva O.V."/>
            <person name="Ariskina E.V."/>
            <person name="Hahnke R.L."/>
            <person name="Bunk B."/>
            <person name="Sproer C."/>
            <person name="Schumann P."/>
            <person name="Evtushenko L.I."/>
            <person name="Kublanov I.V."/>
        </authorList>
    </citation>
    <scope>NUCLEOTIDE SEQUENCE</scope>
    <source>
        <strain evidence="2">DSM 106523</strain>
    </source>
</reference>
<name>A0A895YN48_9ACTN</name>
<feature type="region of interest" description="Disordered" evidence="1">
    <location>
        <begin position="1"/>
        <end position="33"/>
    </location>
</feature>
<dbReference type="KEGG" id="nhy:JQS43_17190"/>
<dbReference type="EMBL" id="CP070499">
    <property type="protein sequence ID" value="QSB17385.1"/>
    <property type="molecule type" value="Genomic_DNA"/>
</dbReference>
<dbReference type="Pfam" id="PF05331">
    <property type="entry name" value="DUF742"/>
    <property type="match status" value="1"/>
</dbReference>
<accession>A0A895YN48</accession>